<organism evidence="1 2">
    <name type="scientific">Rugamonas rivuli</name>
    <dbReference type="NCBI Taxonomy" id="2743358"/>
    <lineage>
        <taxon>Bacteria</taxon>
        <taxon>Pseudomonadati</taxon>
        <taxon>Pseudomonadota</taxon>
        <taxon>Betaproteobacteria</taxon>
        <taxon>Burkholderiales</taxon>
        <taxon>Oxalobacteraceae</taxon>
        <taxon>Telluria group</taxon>
        <taxon>Rugamonas</taxon>
    </lineage>
</organism>
<sequence>MTHIQVKKLLGGRAQYAGREWWYDFQQIPLLCEEKSVSRRSQDLMQQFALLTKKWSEDLNSEWTVRVYFSAKMVLAASVMAQSLKYAEERNLRAVTSYLSYYTVLHSLRAIALTSPNVAWNGGDILLMSHSKTINVACDEIANLNRELSGRLKKSVLHLKAFRELISYRAPSSGDRFPKPDFDIFEYSRFFLEVAQLQSELLEASIGKNVTESFELQNDLISQVTDMEIEGFNFHDREDGHRLGYLARKHPAPTNILHIMSEGHVEDFFGSWRAGDELPDCFDPDQDWQILFDVP</sequence>
<name>A0A843S789_9BURK</name>
<evidence type="ECO:0000313" key="2">
    <source>
        <dbReference type="Proteomes" id="UP000444318"/>
    </source>
</evidence>
<protein>
    <submittedName>
        <fullName evidence="1">Uncharacterized protein</fullName>
    </submittedName>
</protein>
<reference evidence="1 2" key="1">
    <citation type="submission" date="2019-10" db="EMBL/GenBank/DDBJ databases">
        <title>Two novel species isolated from a subtropical stream in China.</title>
        <authorList>
            <person name="Lu H."/>
        </authorList>
    </citation>
    <scope>NUCLEOTIDE SEQUENCE [LARGE SCALE GENOMIC DNA]</scope>
    <source>
        <strain evidence="1 2">FT103W</strain>
    </source>
</reference>
<dbReference type="AlphaFoldDB" id="A0A843S789"/>
<evidence type="ECO:0000313" key="1">
    <source>
        <dbReference type="EMBL" id="MQA18044.1"/>
    </source>
</evidence>
<accession>A0A843S789</accession>
<proteinExistence type="predicted"/>
<dbReference type="EMBL" id="WHUF01000001">
    <property type="protein sequence ID" value="MQA18044.1"/>
    <property type="molecule type" value="Genomic_DNA"/>
</dbReference>
<dbReference type="RefSeq" id="WP_152800781.1">
    <property type="nucleotide sequence ID" value="NZ_WHUF01000001.1"/>
</dbReference>
<gene>
    <name evidence="1" type="ORF">GEV01_00810</name>
</gene>
<dbReference type="Proteomes" id="UP000444318">
    <property type="component" value="Unassembled WGS sequence"/>
</dbReference>
<comment type="caution">
    <text evidence="1">The sequence shown here is derived from an EMBL/GenBank/DDBJ whole genome shotgun (WGS) entry which is preliminary data.</text>
</comment>
<keyword evidence="2" id="KW-1185">Reference proteome</keyword>